<dbReference type="EMBL" id="CP064750">
    <property type="protein sequence ID" value="QPC67643.1"/>
    <property type="molecule type" value="Genomic_DNA"/>
</dbReference>
<accession>A0A7S8I047</accession>
<name>A0A7S8I047_FUSCU</name>
<protein>
    <submittedName>
        <fullName evidence="2">Uncharacterized protein</fullName>
    </submittedName>
</protein>
<dbReference type="Proteomes" id="UP000663297">
    <property type="component" value="Chromosome 4"/>
</dbReference>
<keyword evidence="1" id="KW-1133">Transmembrane helix</keyword>
<keyword evidence="1" id="KW-0812">Transmembrane</keyword>
<feature type="transmembrane region" description="Helical" evidence="1">
    <location>
        <begin position="49"/>
        <end position="72"/>
    </location>
</feature>
<proteinExistence type="predicted"/>
<keyword evidence="1" id="KW-0472">Membrane</keyword>
<feature type="transmembrane region" description="Helical" evidence="1">
    <location>
        <begin position="582"/>
        <end position="607"/>
    </location>
</feature>
<evidence type="ECO:0000313" key="3">
    <source>
        <dbReference type="Proteomes" id="UP000663297"/>
    </source>
</evidence>
<gene>
    <name evidence="2" type="ORF">HYE67_009874</name>
</gene>
<dbReference type="AlphaFoldDB" id="A0A7S8I047"/>
<reference evidence="2" key="1">
    <citation type="submission" date="2020-11" db="EMBL/GenBank/DDBJ databases">
        <title>The chromosome-scale genome resource for two endophytic Fusarium species: F. culmorum and F. pseudograminearum.</title>
        <authorList>
            <person name="Yuan Z."/>
        </authorList>
    </citation>
    <scope>NUCLEOTIDE SEQUENCE</scope>
    <source>
        <strain evidence="2">Class2-1B</strain>
    </source>
</reference>
<evidence type="ECO:0000256" key="1">
    <source>
        <dbReference type="SAM" id="Phobius"/>
    </source>
</evidence>
<sequence>MRNMSILGAGKTSSHSLLVQTQDVRSDTFTEENSSWPNHPKTLDYGWKVIWLFPLVLIWVPFIVLAFFIRGLNDEPISAHGDAVFEAIGLASTLWPIALAAVLGALVRTVALFRAEQGTELGTLAILLGSQTLINTIKTAFVLRMLSIWTLVLFVLWTFSPLGGQAVLRTIRTTSHISSQEHKISYIPAADIGPPLNYGLWESSSNRGDQLGRILPMFGAALSAPNALAQASNGSSKRFDAVIKQLGGVDVASKDANVDLWGNVRVPEITQLSGYNNLDPYNWIKVPSGQLATYESLIGIPIRGIPSNSAGNFTLQISASYIALECSSWFNTSEWLSRIPNGLRSHRTMNASIVEEKVTELDRGTSHTYMDIPNGISGSNSDFNFSSEDRYSIGPVKRGTLVFGTRNNSTICDMSNVYVDVDIKCDRPRAFETMVCQALSVRHSRGHGVSIPSTNMTTNRGTAPGAFISALPWLTHSFHPGVKSPFENYLTDPALGMEDDLTGGFGITTEFTRLPLKVFAQRLALVINTAMRVSYYAPAVLSFGNINMTEMEDRMPGIYAIQYKNTTGDFTTSEERYQVQKIWMAIYIFSLILMGISILVTVSLSLATRAPDFLTSISALTRDSVHINVPAGGSTYCGDERATLLKNRRLKIRDVQPDEDIGYVALADDNGHENRGLKAAKKRLYA</sequence>
<organism evidence="2 3">
    <name type="scientific">Fusarium culmorum</name>
    <dbReference type="NCBI Taxonomy" id="5516"/>
    <lineage>
        <taxon>Eukaryota</taxon>
        <taxon>Fungi</taxon>
        <taxon>Dikarya</taxon>
        <taxon>Ascomycota</taxon>
        <taxon>Pezizomycotina</taxon>
        <taxon>Sordariomycetes</taxon>
        <taxon>Hypocreomycetidae</taxon>
        <taxon>Hypocreales</taxon>
        <taxon>Nectriaceae</taxon>
        <taxon>Fusarium</taxon>
    </lineage>
</organism>
<feature type="transmembrane region" description="Helical" evidence="1">
    <location>
        <begin position="84"/>
        <end position="107"/>
    </location>
</feature>
<feature type="transmembrane region" description="Helical" evidence="1">
    <location>
        <begin position="141"/>
        <end position="159"/>
    </location>
</feature>
<evidence type="ECO:0000313" key="2">
    <source>
        <dbReference type="EMBL" id="QPC67643.1"/>
    </source>
</evidence>